<sequence>MSISSRKRGTSLIIIEGGIPMPLPSLDKGDVPVYGICLYMFQLIY</sequence>
<proteinExistence type="predicted"/>
<dbReference type="Proteomes" id="UP000006034">
    <property type="component" value="Unassembled WGS sequence"/>
</dbReference>
<evidence type="ECO:0000313" key="2">
    <source>
        <dbReference type="Proteomes" id="UP000006034"/>
    </source>
</evidence>
<dbReference type="EMBL" id="ADCP02000001">
    <property type="protein sequence ID" value="EPC05840.1"/>
    <property type="molecule type" value="Genomic_DNA"/>
</dbReference>
<name>S2KSZ4_BILW3</name>
<reference evidence="1 2" key="2">
    <citation type="submission" date="2013-04" db="EMBL/GenBank/DDBJ databases">
        <title>The Genome Sequence of Bilophila wadsworthia 3_1_6.</title>
        <authorList>
            <consortium name="The Broad Institute Genomics Platform"/>
            <person name="Earl A."/>
            <person name="Ward D."/>
            <person name="Feldgarden M."/>
            <person name="Gevers D."/>
            <person name="Sibley C."/>
            <person name="Strauss J."/>
            <person name="Allen-Vercoe E."/>
            <person name="Walker B."/>
            <person name="Young S."/>
            <person name="Zeng Q."/>
            <person name="Gargeya S."/>
            <person name="Fitzgerald M."/>
            <person name="Haas B."/>
            <person name="Abouelleil A."/>
            <person name="Allen A.W."/>
            <person name="Alvarado L."/>
            <person name="Arachchi H.M."/>
            <person name="Berlin A.M."/>
            <person name="Chapman S.B."/>
            <person name="Gainer-Dewar J."/>
            <person name="Goldberg J."/>
            <person name="Griggs A."/>
            <person name="Gujja S."/>
            <person name="Hansen M."/>
            <person name="Howarth C."/>
            <person name="Imamovic A."/>
            <person name="Ireland A."/>
            <person name="Larimer J."/>
            <person name="McCowan C."/>
            <person name="Murphy C."/>
            <person name="Pearson M."/>
            <person name="Poon T.W."/>
            <person name="Priest M."/>
            <person name="Roberts A."/>
            <person name="Saif S."/>
            <person name="Shea T."/>
            <person name="Sisk P."/>
            <person name="Sykes S."/>
            <person name="Wortman J."/>
            <person name="Nusbaum C."/>
            <person name="Birren B."/>
        </authorList>
    </citation>
    <scope>NUCLEOTIDE SEQUENCE [LARGE SCALE GENOMIC DNA]</scope>
    <source>
        <strain evidence="1 2">3_1_6</strain>
    </source>
</reference>
<reference evidence="1 2" key="1">
    <citation type="submission" date="2010-10" db="EMBL/GenBank/DDBJ databases">
        <authorList>
            <consortium name="The Broad Institute Genome Sequencing Platform"/>
            <person name="Ward D."/>
            <person name="Earl A."/>
            <person name="Feldgarden M."/>
            <person name="Young S.K."/>
            <person name="Gargeya S."/>
            <person name="Zeng Q."/>
            <person name="Alvarado L."/>
            <person name="Berlin A."/>
            <person name="Bochicchio J."/>
            <person name="Chapman S.B."/>
            <person name="Chen Z."/>
            <person name="Freedman E."/>
            <person name="Gellesch M."/>
            <person name="Goldberg J."/>
            <person name="Griggs A."/>
            <person name="Gujja S."/>
            <person name="Heilman E."/>
            <person name="Heiman D."/>
            <person name="Howarth C."/>
            <person name="Mehta T."/>
            <person name="Neiman D."/>
            <person name="Pearson M."/>
            <person name="Roberts A."/>
            <person name="Saif S."/>
            <person name="Shea T."/>
            <person name="Shenoy N."/>
            <person name="Sisk P."/>
            <person name="Stolte C."/>
            <person name="Sykes S."/>
            <person name="White J."/>
            <person name="Yandava C."/>
            <person name="Allen-Vercoe E."/>
            <person name="Sibley C."/>
            <person name="Ambrose C.E."/>
            <person name="Strauss J."/>
            <person name="Daigneault M."/>
            <person name="Haas B."/>
            <person name="Nusbaum C."/>
            <person name="Birren B."/>
        </authorList>
    </citation>
    <scope>NUCLEOTIDE SEQUENCE [LARGE SCALE GENOMIC DNA]</scope>
    <source>
        <strain evidence="1 2">3_1_6</strain>
    </source>
</reference>
<organism evidence="1 2">
    <name type="scientific">Bilophila wadsworthia (strain 3_1_6)</name>
    <dbReference type="NCBI Taxonomy" id="563192"/>
    <lineage>
        <taxon>Bacteria</taxon>
        <taxon>Pseudomonadati</taxon>
        <taxon>Thermodesulfobacteriota</taxon>
        <taxon>Desulfovibrionia</taxon>
        <taxon>Desulfovibrionales</taxon>
        <taxon>Desulfovibrionaceae</taxon>
        <taxon>Bilophila</taxon>
    </lineage>
</organism>
<protein>
    <submittedName>
        <fullName evidence="1">Uncharacterized protein</fullName>
    </submittedName>
</protein>
<accession>S2KSZ4</accession>
<dbReference type="AlphaFoldDB" id="S2KSZ4"/>
<dbReference type="HOGENOM" id="CLU_3196680_0_0_7"/>
<gene>
    <name evidence="1" type="ORF">HMPREF0179_05124</name>
</gene>
<comment type="caution">
    <text evidence="1">The sequence shown here is derived from an EMBL/GenBank/DDBJ whole genome shotgun (WGS) entry which is preliminary data.</text>
</comment>
<dbReference type="STRING" id="563192.HMPREF0179_05124"/>
<keyword evidence="2" id="KW-1185">Reference proteome</keyword>
<evidence type="ECO:0000313" key="1">
    <source>
        <dbReference type="EMBL" id="EPC05840.1"/>
    </source>
</evidence>